<dbReference type="KEGG" id="haer:DU502_08030"/>
<dbReference type="AlphaFoldDB" id="A0A3G8QU79"/>
<keyword evidence="2" id="KW-0812">Transmembrane</keyword>
<organism evidence="4 5">
    <name type="scientific">Haloplanus aerogenes</name>
    <dbReference type="NCBI Taxonomy" id="660522"/>
    <lineage>
        <taxon>Archaea</taxon>
        <taxon>Methanobacteriati</taxon>
        <taxon>Methanobacteriota</taxon>
        <taxon>Stenosarchaea group</taxon>
        <taxon>Halobacteria</taxon>
        <taxon>Halobacteriales</taxon>
        <taxon>Haloferacaceae</taxon>
        <taxon>Haloplanus</taxon>
    </lineage>
</organism>
<feature type="region of interest" description="Disordered" evidence="1">
    <location>
        <begin position="76"/>
        <end position="105"/>
    </location>
</feature>
<feature type="compositionally biased region" description="Basic and acidic residues" evidence="1">
    <location>
        <begin position="87"/>
        <end position="105"/>
    </location>
</feature>
<keyword evidence="5" id="KW-1185">Reference proteome</keyword>
<evidence type="ECO:0000313" key="5">
    <source>
        <dbReference type="Proteomes" id="UP000282007"/>
    </source>
</evidence>
<evidence type="ECO:0000259" key="3">
    <source>
        <dbReference type="Pfam" id="PF07331"/>
    </source>
</evidence>
<keyword evidence="2" id="KW-1133">Transmembrane helix</keyword>
<dbReference type="Proteomes" id="UP000282007">
    <property type="component" value="Chromosome"/>
</dbReference>
<evidence type="ECO:0000313" key="4">
    <source>
        <dbReference type="EMBL" id="AZH25331.1"/>
    </source>
</evidence>
<sequence length="194" mass="21504">MVREDMVQEKFENLTSEHALLVFLVVVSGFMVARSFQWSRTTAIFPQFVGSATLIGALLLLARDYLPEPLHTVVTGSTSITGGGQSDEMRAEKEAEAGEHRESNVPDRPVPPALFTGILVTLYIGLSFLFSMFIVTPLFVVAYLVWFERPWYMIVFLTALSIVLAYAFAQILIVPVDRGVFVGDLLYISLPGVP</sequence>
<feature type="domain" description="DUF1468" evidence="3">
    <location>
        <begin position="22"/>
        <end position="175"/>
    </location>
</feature>
<protein>
    <recommendedName>
        <fullName evidence="3">DUF1468 domain-containing protein</fullName>
    </recommendedName>
</protein>
<name>A0A3G8QU79_9EURY</name>
<proteinExistence type="predicted"/>
<evidence type="ECO:0000256" key="1">
    <source>
        <dbReference type="SAM" id="MobiDB-lite"/>
    </source>
</evidence>
<evidence type="ECO:0000256" key="2">
    <source>
        <dbReference type="SAM" id="Phobius"/>
    </source>
</evidence>
<feature type="transmembrane region" description="Helical" evidence="2">
    <location>
        <begin position="153"/>
        <end position="173"/>
    </location>
</feature>
<accession>A0A3G8QU79</accession>
<dbReference type="Pfam" id="PF07331">
    <property type="entry name" value="TctB"/>
    <property type="match status" value="1"/>
</dbReference>
<dbReference type="InterPro" id="IPR009936">
    <property type="entry name" value="DUF1468"/>
</dbReference>
<gene>
    <name evidence="4" type="ORF">DU502_08030</name>
</gene>
<feature type="transmembrane region" description="Helical" evidence="2">
    <location>
        <begin position="20"/>
        <end position="36"/>
    </location>
</feature>
<reference evidence="4 5" key="1">
    <citation type="submission" date="2018-07" db="EMBL/GenBank/DDBJ databases">
        <title>Genome sequences of Haloplanus aerogenes JCM 16430T.</title>
        <authorList>
            <person name="Kim Y.B."/>
            <person name="Roh S.W."/>
        </authorList>
    </citation>
    <scope>NUCLEOTIDE SEQUENCE [LARGE SCALE GENOMIC DNA]</scope>
    <source>
        <strain evidence="4 5">JCM 16430</strain>
    </source>
</reference>
<feature type="transmembrane region" description="Helical" evidence="2">
    <location>
        <begin position="43"/>
        <end position="62"/>
    </location>
</feature>
<keyword evidence="2" id="KW-0472">Membrane</keyword>
<feature type="transmembrane region" description="Helical" evidence="2">
    <location>
        <begin position="113"/>
        <end position="146"/>
    </location>
</feature>
<dbReference type="EMBL" id="CP034145">
    <property type="protein sequence ID" value="AZH25331.1"/>
    <property type="molecule type" value="Genomic_DNA"/>
</dbReference>